<comment type="caution">
    <text evidence="1">The sequence shown here is derived from an EMBL/GenBank/DDBJ whole genome shotgun (WGS) entry which is preliminary data.</text>
</comment>
<accession>A0ABV0F4D7</accession>
<evidence type="ECO:0008006" key="3">
    <source>
        <dbReference type="Google" id="ProtNLM"/>
    </source>
</evidence>
<dbReference type="RefSeq" id="WP_161869276.1">
    <property type="nucleotide sequence ID" value="NZ_MAEI02000001.1"/>
</dbReference>
<name>A0ABV0F4D7_9ENTE</name>
<gene>
    <name evidence="1" type="ORF">BAU18_001584</name>
</gene>
<protein>
    <recommendedName>
        <fullName evidence="3">Lipoprotein</fullName>
    </recommendedName>
</protein>
<dbReference type="Proteomes" id="UP001429357">
    <property type="component" value="Unassembled WGS sequence"/>
</dbReference>
<reference evidence="1" key="2">
    <citation type="submission" date="2024-02" db="EMBL/GenBank/DDBJ databases">
        <title>The Genome Sequence of Enterococcus diestrammenae JM9A.</title>
        <authorList>
            <person name="Earl A."/>
            <person name="Manson A."/>
            <person name="Gilmore M."/>
            <person name="Sanders J."/>
            <person name="Shea T."/>
            <person name="Howe W."/>
            <person name="Livny J."/>
            <person name="Cuomo C."/>
            <person name="Neafsey D."/>
            <person name="Birren B."/>
        </authorList>
    </citation>
    <scope>NUCLEOTIDE SEQUENCE</scope>
    <source>
        <strain evidence="1">JM9A</strain>
    </source>
</reference>
<dbReference type="EMBL" id="MAEI02000001">
    <property type="protein sequence ID" value="MEO1781991.1"/>
    <property type="molecule type" value="Genomic_DNA"/>
</dbReference>
<reference evidence="1" key="1">
    <citation type="submission" date="2016-06" db="EMBL/GenBank/DDBJ databases">
        <authorList>
            <person name="Van Tyne D."/>
        </authorList>
    </citation>
    <scope>NUCLEOTIDE SEQUENCE</scope>
    <source>
        <strain evidence="1">JM9A</strain>
    </source>
</reference>
<dbReference type="PROSITE" id="PS51257">
    <property type="entry name" value="PROKAR_LIPOPROTEIN"/>
    <property type="match status" value="1"/>
</dbReference>
<keyword evidence="2" id="KW-1185">Reference proteome</keyword>
<organism evidence="1 2">
    <name type="scientific">Enterococcus diestrammenae</name>
    <dbReference type="NCBI Taxonomy" id="1155073"/>
    <lineage>
        <taxon>Bacteria</taxon>
        <taxon>Bacillati</taxon>
        <taxon>Bacillota</taxon>
        <taxon>Bacilli</taxon>
        <taxon>Lactobacillales</taxon>
        <taxon>Enterococcaceae</taxon>
        <taxon>Enterococcus</taxon>
    </lineage>
</organism>
<evidence type="ECO:0000313" key="2">
    <source>
        <dbReference type="Proteomes" id="UP001429357"/>
    </source>
</evidence>
<evidence type="ECO:0000313" key="1">
    <source>
        <dbReference type="EMBL" id="MEO1781991.1"/>
    </source>
</evidence>
<sequence length="107" mass="11953">MKMVKGLIGVLVIWGLVVLVGCSSSLKIGTDGLPENMADVYRGSTGETHGYFFHDNGKLIFDHNKSQITDGDRVFEYKIIPENKLEDESRGNISLFEKQTKGKNVYL</sequence>
<proteinExistence type="predicted"/>